<protein>
    <submittedName>
        <fullName evidence="3">DUF2637 domain-containing protein</fullName>
    </submittedName>
</protein>
<dbReference type="Pfam" id="PF10935">
    <property type="entry name" value="DUF2637"/>
    <property type="match status" value="1"/>
</dbReference>
<dbReference type="InterPro" id="IPR021235">
    <property type="entry name" value="DUF2637"/>
</dbReference>
<evidence type="ECO:0000256" key="1">
    <source>
        <dbReference type="SAM" id="MobiDB-lite"/>
    </source>
</evidence>
<dbReference type="RefSeq" id="WP_141585845.1">
    <property type="nucleotide sequence ID" value="NZ_SPAZ01000327.1"/>
</dbReference>
<sequence>MTILSTPTHRDHRPDRGRPMTTKQAAERYALIAAGVVIVALTAGGFWLSYAHLAEVAGQHGLKSSPIRQWAWPATLDAFIVAGELLMLRAGLRRVTDWWAIALTATGSVGSIALNVAGVSGTGNASAVPLLDYVVAAVPPTAALLAFGVLMRQIHQLVDQPADHFDAAPVQAPISPVTAPAEPSAEPVRPTEPPAAGSGQPTEPPPEVSESKPRGGRPPKATLAELVEIGRIALAEHGTLSRSLLRKTVKDRNLTIGSQRQTDVMEILRPEIEAAAKTRPSSG</sequence>
<evidence type="ECO:0000256" key="2">
    <source>
        <dbReference type="SAM" id="Phobius"/>
    </source>
</evidence>
<keyword evidence="2" id="KW-0812">Transmembrane</keyword>
<evidence type="ECO:0000313" key="4">
    <source>
        <dbReference type="Proteomes" id="UP000318720"/>
    </source>
</evidence>
<dbReference type="AlphaFoldDB" id="A0AAE8VWW8"/>
<keyword evidence="2" id="KW-0472">Membrane</keyword>
<accession>A0AAE8VWW8</accession>
<name>A0AAE8VWW8_9ACTN</name>
<evidence type="ECO:0000313" key="3">
    <source>
        <dbReference type="EMBL" id="TQE18228.1"/>
    </source>
</evidence>
<keyword evidence="2" id="KW-1133">Transmembrane helix</keyword>
<feature type="compositionally biased region" description="Basic and acidic residues" evidence="1">
    <location>
        <begin position="8"/>
        <end position="18"/>
    </location>
</feature>
<organism evidence="3 4">
    <name type="scientific">Streptomyces ipomoeae</name>
    <dbReference type="NCBI Taxonomy" id="103232"/>
    <lineage>
        <taxon>Bacteria</taxon>
        <taxon>Bacillati</taxon>
        <taxon>Actinomycetota</taxon>
        <taxon>Actinomycetes</taxon>
        <taxon>Kitasatosporales</taxon>
        <taxon>Streptomycetaceae</taxon>
        <taxon>Streptomyces</taxon>
    </lineage>
</organism>
<feature type="transmembrane region" description="Helical" evidence="2">
    <location>
        <begin position="99"/>
        <end position="118"/>
    </location>
</feature>
<feature type="region of interest" description="Disordered" evidence="1">
    <location>
        <begin position="1"/>
        <end position="20"/>
    </location>
</feature>
<proteinExistence type="predicted"/>
<comment type="caution">
    <text evidence="3">The sequence shown here is derived from an EMBL/GenBank/DDBJ whole genome shotgun (WGS) entry which is preliminary data.</text>
</comment>
<feature type="transmembrane region" description="Helical" evidence="2">
    <location>
        <begin position="70"/>
        <end position="87"/>
    </location>
</feature>
<feature type="region of interest" description="Disordered" evidence="1">
    <location>
        <begin position="174"/>
        <end position="220"/>
    </location>
</feature>
<feature type="transmembrane region" description="Helical" evidence="2">
    <location>
        <begin position="130"/>
        <end position="150"/>
    </location>
</feature>
<dbReference type="EMBL" id="SPAZ01000327">
    <property type="protein sequence ID" value="TQE18228.1"/>
    <property type="molecule type" value="Genomic_DNA"/>
</dbReference>
<reference evidence="3 4" key="1">
    <citation type="submission" date="2019-03" db="EMBL/GenBank/DDBJ databases">
        <title>Comparative genomic analyses of the sweetpotato soil rot pathogen, Streptomyces ipomoeae.</title>
        <authorList>
            <person name="Ruschel Soares N."/>
            <person name="Badger J.H."/>
            <person name="Huguet-Tapia J.C."/>
            <person name="Clark C.A."/>
            <person name="Pettis G.S."/>
        </authorList>
    </citation>
    <scope>NUCLEOTIDE SEQUENCE [LARGE SCALE GENOMIC DNA]</scope>
    <source>
        <strain evidence="3 4">88-35</strain>
    </source>
</reference>
<gene>
    <name evidence="3" type="ORF">Sipo8835_40450</name>
</gene>
<dbReference type="Proteomes" id="UP000318720">
    <property type="component" value="Unassembled WGS sequence"/>
</dbReference>
<feature type="transmembrane region" description="Helical" evidence="2">
    <location>
        <begin position="29"/>
        <end position="50"/>
    </location>
</feature>